<feature type="transmembrane region" description="Helical" evidence="8">
    <location>
        <begin position="423"/>
        <end position="448"/>
    </location>
</feature>
<feature type="compositionally biased region" description="Low complexity" evidence="7">
    <location>
        <begin position="118"/>
        <end position="146"/>
    </location>
</feature>
<evidence type="ECO:0000256" key="8">
    <source>
        <dbReference type="SAM" id="Phobius"/>
    </source>
</evidence>
<feature type="transmembrane region" description="Helical" evidence="8">
    <location>
        <begin position="217"/>
        <end position="237"/>
    </location>
</feature>
<feature type="transmembrane region" description="Helical" evidence="8">
    <location>
        <begin position="44"/>
        <end position="68"/>
    </location>
</feature>
<gene>
    <name evidence="11" type="primary">LOC108665123</name>
</gene>
<evidence type="ECO:0000256" key="4">
    <source>
        <dbReference type="ARBA" id="ARBA00023136"/>
    </source>
</evidence>
<accession>A0A8B7N1J9</accession>
<keyword evidence="10" id="KW-1185">Reference proteome</keyword>
<comment type="similarity">
    <text evidence="6">Belongs to the TMEM104 family.</text>
</comment>
<organism evidence="10 11">
    <name type="scientific">Hyalella azteca</name>
    <name type="common">Amphipod</name>
    <dbReference type="NCBI Taxonomy" id="294128"/>
    <lineage>
        <taxon>Eukaryota</taxon>
        <taxon>Metazoa</taxon>
        <taxon>Ecdysozoa</taxon>
        <taxon>Arthropoda</taxon>
        <taxon>Crustacea</taxon>
        <taxon>Multicrustacea</taxon>
        <taxon>Malacostraca</taxon>
        <taxon>Eumalacostraca</taxon>
        <taxon>Peracarida</taxon>
        <taxon>Amphipoda</taxon>
        <taxon>Senticaudata</taxon>
        <taxon>Talitrida</taxon>
        <taxon>Talitroidea</taxon>
        <taxon>Hyalellidae</taxon>
        <taxon>Hyalella</taxon>
    </lineage>
</organism>
<dbReference type="PANTHER" id="PTHR16189">
    <property type="entry name" value="TRANSMEMBRANE PROTEIN 104-RELATED"/>
    <property type="match status" value="1"/>
</dbReference>
<dbReference type="SUPFAM" id="SSF81665">
    <property type="entry name" value="Calcium ATPase, transmembrane domain M"/>
    <property type="match status" value="1"/>
</dbReference>
<keyword evidence="2 8" id="KW-0812">Transmembrane</keyword>
<feature type="transmembrane region" description="Helical" evidence="8">
    <location>
        <begin position="469"/>
        <end position="489"/>
    </location>
</feature>
<feature type="compositionally biased region" description="Low complexity" evidence="7">
    <location>
        <begin position="162"/>
        <end position="172"/>
    </location>
</feature>
<keyword evidence="4 8" id="KW-0472">Membrane</keyword>
<feature type="transmembrane region" description="Helical" evidence="8">
    <location>
        <begin position="278"/>
        <end position="298"/>
    </location>
</feature>
<feature type="transmembrane region" description="Helical" evidence="8">
    <location>
        <begin position="347"/>
        <end position="370"/>
    </location>
</feature>
<reference evidence="11" key="1">
    <citation type="submission" date="2025-08" db="UniProtKB">
        <authorList>
            <consortium name="RefSeq"/>
        </authorList>
    </citation>
    <scope>IDENTIFICATION</scope>
    <source>
        <tissue evidence="11">Whole organism</tissue>
    </source>
</reference>
<evidence type="ECO:0000313" key="10">
    <source>
        <dbReference type="Proteomes" id="UP000694843"/>
    </source>
</evidence>
<dbReference type="PANTHER" id="PTHR16189:SF0">
    <property type="entry name" value="TRANSMEMBRANE PROTEIN 104"/>
    <property type="match status" value="1"/>
</dbReference>
<feature type="transmembrane region" description="Helical" evidence="8">
    <location>
        <begin position="495"/>
        <end position="512"/>
    </location>
</feature>
<comment type="subcellular location">
    <subcellularLocation>
        <location evidence="1">Membrane</location>
        <topology evidence="1">Multi-pass membrane protein</topology>
    </subcellularLocation>
</comment>
<feature type="transmembrane region" description="Helical" evidence="8">
    <location>
        <begin position="310"/>
        <end position="327"/>
    </location>
</feature>
<keyword evidence="5" id="KW-0325">Glycoprotein</keyword>
<feature type="domain" description="Amino acid transporter transmembrane" evidence="9">
    <location>
        <begin position="205"/>
        <end position="519"/>
    </location>
</feature>
<dbReference type="Proteomes" id="UP000694843">
    <property type="component" value="Unplaced"/>
</dbReference>
<keyword evidence="3 8" id="KW-1133">Transmembrane helix</keyword>
<dbReference type="OMA" id="GHREGHP"/>
<dbReference type="GO" id="GO:0016020">
    <property type="term" value="C:membrane"/>
    <property type="evidence" value="ECO:0007669"/>
    <property type="project" value="UniProtKB-SubCell"/>
</dbReference>
<feature type="transmembrane region" description="Helical" evidence="8">
    <location>
        <begin position="12"/>
        <end position="38"/>
    </location>
</feature>
<proteinExistence type="inferred from homology"/>
<evidence type="ECO:0000256" key="7">
    <source>
        <dbReference type="SAM" id="MobiDB-lite"/>
    </source>
</evidence>
<feature type="transmembrane region" description="Helical" evidence="8">
    <location>
        <begin position="543"/>
        <end position="565"/>
    </location>
</feature>
<sequence length="569" mass="62856">MPHENQYSAWMGSVYVFNLIVGTGALTLPGAFASAGWLLSSAGIIILALFSYITAGWIVEAMACANAINHWRRVKQLKKRGHVPDELVNRTLENAAEGSRNAALLAGTGSDEPANVHSAAAKSSSAGGDTSDASDAASSLAAAAANETDDSDDINVETTEASEMITTSSDSPSSEDHEEEETPLIHGVVIERTVGQYYAIQERVEMGEMAKLFYSKWWVQVFCVVLCIYLYGDLAIYEAAVAKSVRDMVCTYVPTNCSQALHDSDPCFPDSDYSRFNVYRICVCCFVGVMGPFVFLNLTKTKYMQIVTSIIRWIAMIVMIVWAVAVIVKGNTHVSPAVARWQNLPDLFGVCVYSFMCHHSLPSLVTPIAVKTHLYKLLAADYILILLFYLLLAFTGIFAFPNIEDLYTINFQPDPCKHGQPVSFVYIVRVFLLMFPVFTLSTNFPIIAITLRNNLKGLMLRETRRYGFFTTRLSFPLLATIPPTVVALITCNVELLVGITGAFAGSIIQYVIPATMVHSARVETLQKIGLGVRNPFVSPFQSAFWRYLICVWALLCWVFVAVYLIRTES</sequence>
<name>A0A8B7N1J9_HYAAZ</name>
<evidence type="ECO:0000313" key="11">
    <source>
        <dbReference type="RefSeq" id="XP_018007338.1"/>
    </source>
</evidence>
<dbReference type="KEGG" id="hazt:108665123"/>
<dbReference type="AlphaFoldDB" id="A0A8B7N1J9"/>
<evidence type="ECO:0000256" key="5">
    <source>
        <dbReference type="ARBA" id="ARBA00023180"/>
    </source>
</evidence>
<dbReference type="GeneID" id="108665123"/>
<evidence type="ECO:0000259" key="9">
    <source>
        <dbReference type="Pfam" id="PF01490"/>
    </source>
</evidence>
<evidence type="ECO:0000256" key="1">
    <source>
        <dbReference type="ARBA" id="ARBA00004141"/>
    </source>
</evidence>
<evidence type="ECO:0000256" key="6">
    <source>
        <dbReference type="ARBA" id="ARBA00038166"/>
    </source>
</evidence>
<dbReference type="RefSeq" id="XP_018007338.1">
    <property type="nucleotide sequence ID" value="XM_018151849.2"/>
</dbReference>
<evidence type="ECO:0000256" key="3">
    <source>
        <dbReference type="ARBA" id="ARBA00022989"/>
    </source>
</evidence>
<dbReference type="InterPro" id="IPR013057">
    <property type="entry name" value="AA_transpt_TM"/>
</dbReference>
<evidence type="ECO:0000256" key="2">
    <source>
        <dbReference type="ARBA" id="ARBA00022692"/>
    </source>
</evidence>
<feature type="transmembrane region" description="Helical" evidence="8">
    <location>
        <begin position="382"/>
        <end position="403"/>
    </location>
</feature>
<feature type="domain" description="Amino acid transporter transmembrane" evidence="9">
    <location>
        <begin position="7"/>
        <end position="62"/>
    </location>
</feature>
<dbReference type="OrthoDB" id="294541at2759"/>
<dbReference type="InterPro" id="IPR023298">
    <property type="entry name" value="ATPase_P-typ_TM_dom_sf"/>
</dbReference>
<dbReference type="Pfam" id="PF01490">
    <property type="entry name" value="Aa_trans"/>
    <property type="match status" value="2"/>
</dbReference>
<protein>
    <submittedName>
        <fullName evidence="11">Transmembrane protein 104</fullName>
    </submittedName>
</protein>
<feature type="region of interest" description="Disordered" evidence="7">
    <location>
        <begin position="105"/>
        <end position="182"/>
    </location>
</feature>